<keyword evidence="6" id="KW-0333">Golgi apparatus</keyword>
<dbReference type="GO" id="GO:0032456">
    <property type="term" value="P:endocytic recycling"/>
    <property type="evidence" value="ECO:0007669"/>
    <property type="project" value="TreeGrafter"/>
</dbReference>
<dbReference type="PANTHER" id="PTHR14190">
    <property type="entry name" value="SUPPRESSOR OF ACTIN MUTATIONS 2/VACUOLAR PROTEIN SORTING 52"/>
    <property type="match status" value="1"/>
</dbReference>
<dbReference type="InterPro" id="IPR048361">
    <property type="entry name" value="Vps52_C"/>
</dbReference>
<comment type="subcellular location">
    <subcellularLocation>
        <location evidence="1">Golgi apparatus</location>
        <location evidence="1">trans-Golgi network</location>
    </subcellularLocation>
</comment>
<evidence type="ECO:0000256" key="6">
    <source>
        <dbReference type="ARBA" id="ARBA00023034"/>
    </source>
</evidence>
<evidence type="ECO:0000256" key="5">
    <source>
        <dbReference type="ARBA" id="ARBA00022927"/>
    </source>
</evidence>
<dbReference type="GO" id="GO:0007041">
    <property type="term" value="P:lysosomal transport"/>
    <property type="evidence" value="ECO:0007669"/>
    <property type="project" value="TreeGrafter"/>
</dbReference>
<keyword evidence="7" id="KW-0175">Coiled coil</keyword>
<dbReference type="Pfam" id="PF04129">
    <property type="entry name" value="Vps52_CC"/>
    <property type="match status" value="1"/>
</dbReference>
<name>A0A3B0K820_DROGU</name>
<dbReference type="GO" id="GO:0006896">
    <property type="term" value="P:Golgi to vacuole transport"/>
    <property type="evidence" value="ECO:0007669"/>
    <property type="project" value="TreeGrafter"/>
</dbReference>
<comment type="similarity">
    <text evidence="2">Belongs to the VPS52 family.</text>
</comment>
<dbReference type="GO" id="GO:0000938">
    <property type="term" value="C:GARP complex"/>
    <property type="evidence" value="ECO:0007669"/>
    <property type="project" value="TreeGrafter"/>
</dbReference>
<evidence type="ECO:0000313" key="11">
    <source>
        <dbReference type="Proteomes" id="UP000268350"/>
    </source>
</evidence>
<dbReference type="OrthoDB" id="19482at2759"/>
<evidence type="ECO:0000313" key="10">
    <source>
        <dbReference type="EMBL" id="SPP82179.1"/>
    </source>
</evidence>
<dbReference type="GO" id="GO:0015031">
    <property type="term" value="P:protein transport"/>
    <property type="evidence" value="ECO:0007669"/>
    <property type="project" value="UniProtKB-KW"/>
</dbReference>
<reference evidence="11" key="1">
    <citation type="submission" date="2018-01" db="EMBL/GenBank/DDBJ databases">
        <authorList>
            <person name="Alioto T."/>
            <person name="Alioto T."/>
        </authorList>
    </citation>
    <scope>NUCLEOTIDE SEQUENCE [LARGE SCALE GENOMIC DNA]</scope>
</reference>
<dbReference type="InterPro" id="IPR007258">
    <property type="entry name" value="Vps52"/>
</dbReference>
<dbReference type="Pfam" id="PF20655">
    <property type="entry name" value="Vps52_C"/>
    <property type="match status" value="1"/>
</dbReference>
<proteinExistence type="inferred from homology"/>
<evidence type="ECO:0000256" key="7">
    <source>
        <dbReference type="SAM" id="Coils"/>
    </source>
</evidence>
<feature type="domain" description="Vps52 C-terminal" evidence="9">
    <location>
        <begin position="241"/>
        <end position="549"/>
    </location>
</feature>
<protein>
    <recommendedName>
        <fullName evidence="3">Vacuolar protein sorting-associated protein 52 homolog</fullName>
    </recommendedName>
</protein>
<dbReference type="Proteomes" id="UP000268350">
    <property type="component" value="Unassembled WGS sequence"/>
</dbReference>
<dbReference type="STRING" id="7266.A0A3B0K820"/>
<evidence type="ECO:0000256" key="4">
    <source>
        <dbReference type="ARBA" id="ARBA00022448"/>
    </source>
</evidence>
<evidence type="ECO:0000256" key="1">
    <source>
        <dbReference type="ARBA" id="ARBA00004601"/>
    </source>
</evidence>
<dbReference type="GO" id="GO:0019905">
    <property type="term" value="F:syntaxin binding"/>
    <property type="evidence" value="ECO:0007669"/>
    <property type="project" value="TreeGrafter"/>
</dbReference>
<dbReference type="OMA" id="IHVVMVE"/>
<evidence type="ECO:0000259" key="8">
    <source>
        <dbReference type="Pfam" id="PF04129"/>
    </source>
</evidence>
<feature type="coiled-coil region" evidence="7">
    <location>
        <begin position="31"/>
        <end position="80"/>
    </location>
</feature>
<evidence type="ECO:0000259" key="9">
    <source>
        <dbReference type="Pfam" id="PF20655"/>
    </source>
</evidence>
<evidence type="ECO:0000256" key="3">
    <source>
        <dbReference type="ARBA" id="ARBA00017083"/>
    </source>
</evidence>
<keyword evidence="5" id="KW-0653">Protein transport</keyword>
<feature type="domain" description="Vps52 coiled-coil" evidence="8">
    <location>
        <begin position="52"/>
        <end position="224"/>
    </location>
</feature>
<keyword evidence="4" id="KW-0813">Transport</keyword>
<organism evidence="10 11">
    <name type="scientific">Drosophila guanche</name>
    <name type="common">Fruit fly</name>
    <dbReference type="NCBI Taxonomy" id="7266"/>
    <lineage>
        <taxon>Eukaryota</taxon>
        <taxon>Metazoa</taxon>
        <taxon>Ecdysozoa</taxon>
        <taxon>Arthropoda</taxon>
        <taxon>Hexapoda</taxon>
        <taxon>Insecta</taxon>
        <taxon>Pterygota</taxon>
        <taxon>Neoptera</taxon>
        <taxon>Endopterygota</taxon>
        <taxon>Diptera</taxon>
        <taxon>Brachycera</taxon>
        <taxon>Muscomorpha</taxon>
        <taxon>Ephydroidea</taxon>
        <taxon>Drosophilidae</taxon>
        <taxon>Drosophila</taxon>
        <taxon>Sophophora</taxon>
    </lineage>
</organism>
<dbReference type="GO" id="GO:0042147">
    <property type="term" value="P:retrograde transport, endosome to Golgi"/>
    <property type="evidence" value="ECO:0007669"/>
    <property type="project" value="TreeGrafter"/>
</dbReference>
<dbReference type="AlphaFoldDB" id="A0A3B0K820"/>
<dbReference type="GO" id="GO:0005829">
    <property type="term" value="C:cytosol"/>
    <property type="evidence" value="ECO:0007669"/>
    <property type="project" value="GOC"/>
</dbReference>
<dbReference type="EMBL" id="OUUW01000006">
    <property type="protein sequence ID" value="SPP82179.1"/>
    <property type="molecule type" value="Genomic_DNA"/>
</dbReference>
<sequence length="665" mass="77761">MATNSEVASPQMTEQLDNEEVREILKNTTDLRQYSRQIEKEFKEVENKSIEDYIAESQNIANLHNQINDCDDVLERMENMLMSFQSVLNNISTEITQLQRKSVSMSLQLTNRQSVKAQLSQFIEDMAVSEEMITIIMETPVTERDFSSQLNVLNHKLSLVKELSFKESKSTSDVSDVLHKLRLRAMTKIRSYLLEQIYKFRKPMTNYQIPQNAMLKHKFFFEFILSNERQVAQEICSEYIDTMGKIYYSYFKSYSTRLTSLKFEESCTKDDLMGIEDNASKGLFSKTTSLKHKSTIFTIGKRGDILNQQLEAPIIVPHAQLKNRYTSEALFRSEQYALVDNACREYLFVTEFFMVRGSQAQDLFNQIMGKTLTLMIKTLETAIHDCYDTIAMFLCIHLIFRYQLMCHKRCVPALDKYWDSLQSVIWPRLEHVFRLNIQSIHDCDPTKFNKELGPHYITRRYAEFSAAIVGISEHFPNELVSRLLLELQNEVECFILRMAAIFPTRKDQLIYLINNYDLVLGVLMEHTRDNSKEAEAFREQLNARSNEYVEEILAPHFGGIIQFVKECEHFFEKEQMDELRKQERRSLALVASFSANWKKSLEELNREVLLSFPSLLTGSQLLQLALASLVQYYHRFHKLLTPNARAQLTNIHVVMVEIKKYKSNY</sequence>
<accession>A0A3B0K820</accession>
<dbReference type="PANTHER" id="PTHR14190:SF7">
    <property type="entry name" value="VACUOLAR PROTEIN SORTING-ASSOCIATED PROTEIN 52 HOMOLOG"/>
    <property type="match status" value="1"/>
</dbReference>
<keyword evidence="11" id="KW-1185">Reference proteome</keyword>
<dbReference type="InterPro" id="IPR048319">
    <property type="entry name" value="Vps52_CC"/>
</dbReference>
<gene>
    <name evidence="10" type="ORF">DGUA_6G014000</name>
</gene>
<evidence type="ECO:0000256" key="2">
    <source>
        <dbReference type="ARBA" id="ARBA00008180"/>
    </source>
</evidence>